<dbReference type="RefSeq" id="WP_138236696.1">
    <property type="nucleotide sequence ID" value="NZ_VANI01000016.1"/>
</dbReference>
<evidence type="ECO:0000256" key="15">
    <source>
        <dbReference type="RuleBase" id="RU003750"/>
    </source>
</evidence>
<keyword evidence="8 16" id="KW-0812">Transmembrane</keyword>
<feature type="transmembrane region" description="Helical" evidence="16">
    <location>
        <begin position="104"/>
        <end position="126"/>
    </location>
</feature>
<dbReference type="Proteomes" id="UP000306791">
    <property type="component" value="Unassembled WGS sequence"/>
</dbReference>
<dbReference type="PROSITE" id="PS00379">
    <property type="entry name" value="CDP_ALCOHOL_P_TRANSF"/>
    <property type="match status" value="1"/>
</dbReference>
<proteinExistence type="inferred from homology"/>
<dbReference type="InterPro" id="IPR050324">
    <property type="entry name" value="CDP-alcohol_PTase-I"/>
</dbReference>
<evidence type="ECO:0000256" key="13">
    <source>
        <dbReference type="ARBA" id="ARBA00023264"/>
    </source>
</evidence>
<evidence type="ECO:0000256" key="7">
    <source>
        <dbReference type="ARBA" id="ARBA00022679"/>
    </source>
</evidence>
<evidence type="ECO:0000256" key="3">
    <source>
        <dbReference type="ARBA" id="ARBA00010441"/>
    </source>
</evidence>
<dbReference type="PANTHER" id="PTHR14269:SF11">
    <property type="entry name" value="CDP-DIACYLGLYCEROL--GLYCEROL-3-PHOSPHATE 3-PHOSPHATIDYLTRANSFERASE"/>
    <property type="match status" value="1"/>
</dbReference>
<evidence type="ECO:0000256" key="2">
    <source>
        <dbReference type="ARBA" id="ARBA00005042"/>
    </source>
</evidence>
<evidence type="ECO:0000256" key="5">
    <source>
        <dbReference type="ARBA" id="ARBA00014944"/>
    </source>
</evidence>
<organism evidence="17 18">
    <name type="scientific">Microbulbifer harenosus</name>
    <dbReference type="NCBI Taxonomy" id="2576840"/>
    <lineage>
        <taxon>Bacteria</taxon>
        <taxon>Pseudomonadati</taxon>
        <taxon>Pseudomonadota</taxon>
        <taxon>Gammaproteobacteria</taxon>
        <taxon>Cellvibrionales</taxon>
        <taxon>Microbulbiferaceae</taxon>
        <taxon>Microbulbifer</taxon>
    </lineage>
</organism>
<dbReference type="PIRSF" id="PIRSF000847">
    <property type="entry name" value="Phos_ph_gly_syn"/>
    <property type="match status" value="1"/>
</dbReference>
<sequence length="211" mass="24123">MIHKRNRAATEDMTSSRWRHLPNLLSATRIALIPVIVWLSLIHEHMLALLVFATGALTDLLDGYLARRFGWQSHFGSLLDPIADRVFVLCLIPLLWYFDAIGTAYTVLVVVRYAIQLSALPVFILWLKIPFRVVPDWISRLAAVVVFAVLGMGFADLLAIELFDESSGAENTFEHTMDALTLIGCLLEIWIMLKFIPRYWQIIRGRHDTFE</sequence>
<keyword evidence="18" id="KW-1185">Reference proteome</keyword>
<evidence type="ECO:0000256" key="12">
    <source>
        <dbReference type="ARBA" id="ARBA00023209"/>
    </source>
</evidence>
<keyword evidence="11 16" id="KW-0472">Membrane</keyword>
<dbReference type="InterPro" id="IPR004570">
    <property type="entry name" value="Phosphatidylglycerol_P_synth"/>
</dbReference>
<evidence type="ECO:0000256" key="16">
    <source>
        <dbReference type="SAM" id="Phobius"/>
    </source>
</evidence>
<keyword evidence="13" id="KW-1208">Phospholipid metabolism</keyword>
<dbReference type="PANTHER" id="PTHR14269">
    <property type="entry name" value="CDP-DIACYLGLYCEROL--GLYCEROL-3-PHOSPHATE 3-PHOSPHATIDYLTRANSFERASE-RELATED"/>
    <property type="match status" value="1"/>
</dbReference>
<name>A0ABY2UEN4_9GAMM</name>
<feature type="transmembrane region" description="Helical" evidence="16">
    <location>
        <begin position="138"/>
        <end position="159"/>
    </location>
</feature>
<dbReference type="EC" id="2.7.8.5" evidence="4"/>
<keyword evidence="12" id="KW-0594">Phospholipid biosynthesis</keyword>
<dbReference type="InterPro" id="IPR043130">
    <property type="entry name" value="CDP-OH_PTrfase_TM_dom"/>
</dbReference>
<comment type="subcellular location">
    <subcellularLocation>
        <location evidence="1">Membrane</location>
        <topology evidence="1">Multi-pass membrane protein</topology>
    </subcellularLocation>
</comment>
<feature type="transmembrane region" description="Helical" evidence="16">
    <location>
        <begin position="21"/>
        <end position="41"/>
    </location>
</feature>
<comment type="caution">
    <text evidence="17">The sequence shown here is derived from an EMBL/GenBank/DDBJ whole genome shotgun (WGS) entry which is preliminary data.</text>
</comment>
<evidence type="ECO:0000256" key="10">
    <source>
        <dbReference type="ARBA" id="ARBA00023098"/>
    </source>
</evidence>
<dbReference type="Gene3D" id="1.20.120.1760">
    <property type="match status" value="1"/>
</dbReference>
<evidence type="ECO:0000256" key="9">
    <source>
        <dbReference type="ARBA" id="ARBA00022989"/>
    </source>
</evidence>
<gene>
    <name evidence="17" type="ORF">FDY93_15640</name>
</gene>
<comment type="similarity">
    <text evidence="3 15">Belongs to the CDP-alcohol phosphatidyltransferase class-I family.</text>
</comment>
<dbReference type="InterPro" id="IPR048254">
    <property type="entry name" value="CDP_ALCOHOL_P_TRANSF_CS"/>
</dbReference>
<comment type="catalytic activity">
    <reaction evidence="14">
        <text>a CDP-1,2-diacyl-sn-glycerol + sn-glycerol 3-phosphate = a 1,2-diacyl-sn-glycero-3-phospho-(1'-sn-glycero-3'-phosphate) + CMP + H(+)</text>
        <dbReference type="Rhea" id="RHEA:12593"/>
        <dbReference type="ChEBI" id="CHEBI:15378"/>
        <dbReference type="ChEBI" id="CHEBI:57597"/>
        <dbReference type="ChEBI" id="CHEBI:58332"/>
        <dbReference type="ChEBI" id="CHEBI:60110"/>
        <dbReference type="ChEBI" id="CHEBI:60377"/>
        <dbReference type="EC" id="2.7.8.5"/>
    </reaction>
</comment>
<evidence type="ECO:0000256" key="6">
    <source>
        <dbReference type="ARBA" id="ARBA00022516"/>
    </source>
</evidence>
<keyword evidence="9 16" id="KW-1133">Transmembrane helix</keyword>
<evidence type="ECO:0000256" key="11">
    <source>
        <dbReference type="ARBA" id="ARBA00023136"/>
    </source>
</evidence>
<comment type="pathway">
    <text evidence="2">Phospholipid metabolism; phosphatidylglycerol biosynthesis; phosphatidylglycerol from CDP-diacylglycerol: step 1/2.</text>
</comment>
<evidence type="ECO:0000256" key="14">
    <source>
        <dbReference type="ARBA" id="ARBA00048586"/>
    </source>
</evidence>
<dbReference type="Pfam" id="PF01066">
    <property type="entry name" value="CDP-OH_P_transf"/>
    <property type="match status" value="1"/>
</dbReference>
<reference evidence="17 18" key="1">
    <citation type="submission" date="2019-05" db="EMBL/GenBank/DDBJ databases">
        <title>Microbulbifer harenosus sp. nov., an alginate-degrading bacterium isolated from coastal sand.</title>
        <authorList>
            <person name="Huang H."/>
            <person name="Mo K."/>
            <person name="Bao S."/>
        </authorList>
    </citation>
    <scope>NUCLEOTIDE SEQUENCE [LARGE SCALE GENOMIC DNA]</scope>
    <source>
        <strain evidence="17 18">HB161719</strain>
    </source>
</reference>
<keyword evidence="10" id="KW-0443">Lipid metabolism</keyword>
<keyword evidence="7 15" id="KW-0808">Transferase</keyword>
<evidence type="ECO:0000313" key="17">
    <source>
        <dbReference type="EMBL" id="TLM75724.1"/>
    </source>
</evidence>
<feature type="transmembrane region" description="Helical" evidence="16">
    <location>
        <begin position="47"/>
        <end position="66"/>
    </location>
</feature>
<feature type="transmembrane region" description="Helical" evidence="16">
    <location>
        <begin position="78"/>
        <end position="98"/>
    </location>
</feature>
<protein>
    <recommendedName>
        <fullName evidence="5">CDP-diacylglycerol--glycerol-3-phosphate 3-phosphatidyltransferase</fullName>
        <ecNumber evidence="4">2.7.8.5</ecNumber>
    </recommendedName>
</protein>
<accession>A0ABY2UEN4</accession>
<dbReference type="EMBL" id="VANI01000016">
    <property type="protein sequence ID" value="TLM75724.1"/>
    <property type="molecule type" value="Genomic_DNA"/>
</dbReference>
<dbReference type="InterPro" id="IPR000462">
    <property type="entry name" value="CDP-OH_P_trans"/>
</dbReference>
<evidence type="ECO:0000313" key="18">
    <source>
        <dbReference type="Proteomes" id="UP000306791"/>
    </source>
</evidence>
<feature type="transmembrane region" description="Helical" evidence="16">
    <location>
        <begin position="179"/>
        <end position="196"/>
    </location>
</feature>
<evidence type="ECO:0000256" key="4">
    <source>
        <dbReference type="ARBA" id="ARBA00013170"/>
    </source>
</evidence>
<evidence type="ECO:0000256" key="1">
    <source>
        <dbReference type="ARBA" id="ARBA00004141"/>
    </source>
</evidence>
<evidence type="ECO:0000256" key="8">
    <source>
        <dbReference type="ARBA" id="ARBA00022692"/>
    </source>
</evidence>
<keyword evidence="6" id="KW-0444">Lipid biosynthesis</keyword>